<dbReference type="KEGG" id="nfa:NFA_29860"/>
<dbReference type="InterPro" id="IPR014748">
    <property type="entry name" value="Enoyl-CoA_hydra_C"/>
</dbReference>
<dbReference type="Gene3D" id="1.10.12.10">
    <property type="entry name" value="Lyase 2-enoyl-coa Hydratase, Chain A, domain 2"/>
    <property type="match status" value="1"/>
</dbReference>
<dbReference type="Gene3D" id="3.90.226.10">
    <property type="entry name" value="2-enoyl-CoA Hydratase, Chain A, domain 1"/>
    <property type="match status" value="1"/>
</dbReference>
<dbReference type="InterPro" id="IPR018376">
    <property type="entry name" value="Enoyl-CoA_hyd/isom_CS"/>
</dbReference>
<keyword evidence="4" id="KW-0456">Lyase</keyword>
<dbReference type="GO" id="GO:0016853">
    <property type="term" value="F:isomerase activity"/>
    <property type="evidence" value="ECO:0007669"/>
    <property type="project" value="UniProtKB-KW"/>
</dbReference>
<evidence type="ECO:0000313" key="8">
    <source>
        <dbReference type="EMBL" id="BAD57833.1"/>
    </source>
</evidence>
<evidence type="ECO:0000256" key="1">
    <source>
        <dbReference type="ARBA" id="ARBA00002994"/>
    </source>
</evidence>
<reference evidence="8 9" key="1">
    <citation type="journal article" date="2004" name="Proc. Natl. Acad. Sci. U.S.A.">
        <title>The complete genomic sequence of Nocardia farcinica IFM 10152.</title>
        <authorList>
            <person name="Ishikawa J."/>
            <person name="Yamashita A."/>
            <person name="Mikami Y."/>
            <person name="Hoshino Y."/>
            <person name="Kurita H."/>
            <person name="Hotta K."/>
            <person name="Shiba T."/>
            <person name="Hattori M."/>
        </authorList>
    </citation>
    <scope>NUCLEOTIDE SEQUENCE [LARGE SCALE GENOMIC DNA]</scope>
    <source>
        <strain evidence="8 9">IFM 10152</strain>
    </source>
</reference>
<comment type="similarity">
    <text evidence="2 7">Belongs to the enoyl-CoA hydratase/isomerase family.</text>
</comment>
<keyword evidence="9" id="KW-1185">Reference proteome</keyword>
<evidence type="ECO:0000256" key="2">
    <source>
        <dbReference type="ARBA" id="ARBA00005254"/>
    </source>
</evidence>
<protein>
    <submittedName>
        <fullName evidence="8">Putative enoyl-CoA hydratase/isomerase family protein</fullName>
    </submittedName>
</protein>
<evidence type="ECO:0000256" key="3">
    <source>
        <dbReference type="ARBA" id="ARBA00022832"/>
    </source>
</evidence>
<keyword evidence="3" id="KW-0443">Lipid metabolism</keyword>
<keyword evidence="3" id="KW-0276">Fatty acid metabolism</keyword>
<evidence type="ECO:0000256" key="5">
    <source>
        <dbReference type="ARBA" id="ARBA00023709"/>
    </source>
</evidence>
<comment type="function">
    <text evidence="1">Could possibly oxidize fatty acids using specific components.</text>
</comment>
<evidence type="ECO:0000256" key="7">
    <source>
        <dbReference type="RuleBase" id="RU003707"/>
    </source>
</evidence>
<accession>Q5YVF8</accession>
<dbReference type="GO" id="GO:0006635">
    <property type="term" value="P:fatty acid beta-oxidation"/>
    <property type="evidence" value="ECO:0007669"/>
    <property type="project" value="TreeGrafter"/>
</dbReference>
<keyword evidence="8" id="KW-0413">Isomerase</keyword>
<dbReference type="EMBL" id="AP006618">
    <property type="protein sequence ID" value="BAD57833.1"/>
    <property type="molecule type" value="Genomic_DNA"/>
</dbReference>
<comment type="catalytic activity">
    <reaction evidence="5">
        <text>a (3S)-3-hydroxyacyl-CoA = a (2E)-enoyl-CoA + H2O</text>
        <dbReference type="Rhea" id="RHEA:16105"/>
        <dbReference type="ChEBI" id="CHEBI:15377"/>
        <dbReference type="ChEBI" id="CHEBI:57318"/>
        <dbReference type="ChEBI" id="CHEBI:58856"/>
        <dbReference type="EC" id="4.2.1.17"/>
    </reaction>
</comment>
<dbReference type="GO" id="GO:0004300">
    <property type="term" value="F:enoyl-CoA hydratase activity"/>
    <property type="evidence" value="ECO:0007669"/>
    <property type="project" value="UniProtKB-EC"/>
</dbReference>
<name>Q5YVF8_NOCFA</name>
<sequence>MGTRWSPDYVGWGRGRVILARLSDGVVPVHRIECGGPMSEPVLVERHGATVVWTLNSPRARNPISEPETIAALESAVAAAEADPDVRVAILTGAGAAFSSGGNIKHMRDKAGMFAGGPADLRPGYRHGIQRIPKALYDCEIPTIAAVNGPAIGAGCDLALMCDMRIAAHSAVFAESFVKVGLIPGDGGAWLLPRAVGMARASEMAFTGDAIDAATALEWGLVSRVVPDAELLPAAHALADRVAANPPHVLRMTKRLIREGQHQRLESLLELSAAMQAIAHTTGDHHEAVAAMLDKRPPRFTGR</sequence>
<gene>
    <name evidence="8" type="primary">echA14</name>
    <name evidence="8" type="ordered locus">NFA_29860</name>
</gene>
<dbReference type="Pfam" id="PF00378">
    <property type="entry name" value="ECH_1"/>
    <property type="match status" value="1"/>
</dbReference>
<dbReference type="PANTHER" id="PTHR11941:SF133">
    <property type="entry name" value="1,2-EPOXYPHENYLACETYL-COA ISOMERASE"/>
    <property type="match status" value="1"/>
</dbReference>
<dbReference type="PANTHER" id="PTHR11941">
    <property type="entry name" value="ENOYL-COA HYDRATASE-RELATED"/>
    <property type="match status" value="1"/>
</dbReference>
<dbReference type="eggNOG" id="COG1024">
    <property type="taxonomic scope" value="Bacteria"/>
</dbReference>
<dbReference type="InterPro" id="IPR001753">
    <property type="entry name" value="Enoyl-CoA_hydra/iso"/>
</dbReference>
<evidence type="ECO:0000256" key="6">
    <source>
        <dbReference type="ARBA" id="ARBA00023717"/>
    </source>
</evidence>
<evidence type="ECO:0000256" key="4">
    <source>
        <dbReference type="ARBA" id="ARBA00023239"/>
    </source>
</evidence>
<dbReference type="Proteomes" id="UP000006820">
    <property type="component" value="Chromosome"/>
</dbReference>
<proteinExistence type="inferred from homology"/>
<dbReference type="NCBIfam" id="NF006699">
    <property type="entry name" value="PRK09245.1"/>
    <property type="match status" value="1"/>
</dbReference>
<dbReference type="AlphaFoldDB" id="Q5YVF8"/>
<dbReference type="PROSITE" id="PS00166">
    <property type="entry name" value="ENOYL_COA_HYDRATASE"/>
    <property type="match status" value="1"/>
</dbReference>
<comment type="catalytic activity">
    <reaction evidence="6">
        <text>a 4-saturated-(3S)-3-hydroxyacyl-CoA = a (3E)-enoyl-CoA + H2O</text>
        <dbReference type="Rhea" id="RHEA:20724"/>
        <dbReference type="ChEBI" id="CHEBI:15377"/>
        <dbReference type="ChEBI" id="CHEBI:58521"/>
        <dbReference type="ChEBI" id="CHEBI:137480"/>
        <dbReference type="EC" id="4.2.1.17"/>
    </reaction>
</comment>
<dbReference type="STRING" id="247156.NFA_29860"/>
<organism evidence="8 9">
    <name type="scientific">Nocardia farcinica (strain IFM 10152)</name>
    <dbReference type="NCBI Taxonomy" id="247156"/>
    <lineage>
        <taxon>Bacteria</taxon>
        <taxon>Bacillati</taxon>
        <taxon>Actinomycetota</taxon>
        <taxon>Actinomycetes</taxon>
        <taxon>Mycobacteriales</taxon>
        <taxon>Nocardiaceae</taxon>
        <taxon>Nocardia</taxon>
    </lineage>
</organism>
<evidence type="ECO:0000313" key="9">
    <source>
        <dbReference type="Proteomes" id="UP000006820"/>
    </source>
</evidence>
<dbReference type="SUPFAM" id="SSF52096">
    <property type="entry name" value="ClpP/crotonase"/>
    <property type="match status" value="1"/>
</dbReference>
<dbReference type="InterPro" id="IPR029045">
    <property type="entry name" value="ClpP/crotonase-like_dom_sf"/>
</dbReference>
<dbReference type="HOGENOM" id="CLU_009834_7_2_11"/>
<dbReference type="CDD" id="cd06558">
    <property type="entry name" value="crotonase-like"/>
    <property type="match status" value="1"/>
</dbReference>